<keyword evidence="2" id="KW-0614">Plasmid</keyword>
<evidence type="ECO:0000313" key="2">
    <source>
        <dbReference type="EMBL" id="ACK68461.1"/>
    </source>
</evidence>
<organism evidence="2 3">
    <name type="scientific">Rippkaea orientalis (strain PCC 8801 / RF-1)</name>
    <name type="common">Cyanothece sp. (strain PCC 8801)</name>
    <dbReference type="NCBI Taxonomy" id="41431"/>
    <lineage>
        <taxon>Bacteria</taxon>
        <taxon>Bacillati</taxon>
        <taxon>Cyanobacteriota</taxon>
        <taxon>Cyanophyceae</taxon>
        <taxon>Oscillatoriophycideae</taxon>
        <taxon>Chroococcales</taxon>
        <taxon>Aphanothecaceae</taxon>
        <taxon>Rippkaea</taxon>
        <taxon>Rippkaea orientalis</taxon>
    </lineage>
</organism>
<proteinExistence type="predicted"/>
<sequence length="61" mass="6768">MKEISKDSFHRFAIAYGLSIPDYEAPVVTGFPTQFPDAPPPRSLPCPVRDTGHYPDDNSSM</sequence>
<protein>
    <submittedName>
        <fullName evidence="2">Uncharacterized protein</fullName>
    </submittedName>
</protein>
<gene>
    <name evidence="2" type="ordered locus">PCC8801_4553</name>
</gene>
<keyword evidence="3" id="KW-1185">Reference proteome</keyword>
<evidence type="ECO:0000256" key="1">
    <source>
        <dbReference type="SAM" id="MobiDB-lite"/>
    </source>
</evidence>
<feature type="region of interest" description="Disordered" evidence="1">
    <location>
        <begin position="32"/>
        <end position="61"/>
    </location>
</feature>
<dbReference type="KEGG" id="cyp:PCC8801_4553"/>
<dbReference type="HOGENOM" id="CLU_2914806_0_0_3"/>
<geneLocation type="plasmid" evidence="2 3">
    <name>pP880102</name>
</geneLocation>
<accession>B7K6N9</accession>
<dbReference type="Proteomes" id="UP000008204">
    <property type="component" value="Plasmid pP880102"/>
</dbReference>
<feature type="compositionally biased region" description="Basic and acidic residues" evidence="1">
    <location>
        <begin position="50"/>
        <end position="61"/>
    </location>
</feature>
<evidence type="ECO:0000313" key="3">
    <source>
        <dbReference type="Proteomes" id="UP000008204"/>
    </source>
</evidence>
<dbReference type="AlphaFoldDB" id="B7K6N9"/>
<name>B7K6N9_RIPO1</name>
<dbReference type="eggNOG" id="COG0443">
    <property type="taxonomic scope" value="Bacteria"/>
</dbReference>
<reference evidence="3" key="1">
    <citation type="journal article" date="2011" name="MBio">
        <title>Novel metabolic attributes of the genus Cyanothece, comprising a group of unicellular nitrogen-fixing Cyanobacteria.</title>
        <authorList>
            <person name="Bandyopadhyay A."/>
            <person name="Elvitigala T."/>
            <person name="Welsh E."/>
            <person name="Stockel J."/>
            <person name="Liberton M."/>
            <person name="Min H."/>
            <person name="Sherman L.A."/>
            <person name="Pakrasi H.B."/>
        </authorList>
    </citation>
    <scope>NUCLEOTIDE SEQUENCE [LARGE SCALE GENOMIC DNA]</scope>
    <source>
        <strain evidence="3">PCC 8801</strain>
        <plasmid evidence="3">pP880102</plasmid>
    </source>
</reference>
<dbReference type="EMBL" id="CP001289">
    <property type="protein sequence ID" value="ACK68461.1"/>
    <property type="molecule type" value="Genomic_DNA"/>
</dbReference>